<evidence type="ECO:0000313" key="3">
    <source>
        <dbReference type="Proteomes" id="UP000244336"/>
    </source>
</evidence>
<evidence type="ECO:0000256" key="1">
    <source>
        <dbReference type="SAM" id="MobiDB-lite"/>
    </source>
</evidence>
<feature type="compositionally biased region" description="Low complexity" evidence="1">
    <location>
        <begin position="68"/>
        <end position="78"/>
    </location>
</feature>
<sequence length="166" mass="18184">MRVVDDHRWRRRGLLPPTAVPRRRAVRGRNTSSSSSCFPCRRRRRPERPEDAHPRSPVEPRGRPPGAPQQASAARASPLPRPLPVRRRPPAGSGRQGDHGRGAADLSRADPCAALAPLPPHRRPDACSEPNIVCASYHQGSLRTPGFIRQGLVASHLSQQLKGKAI</sequence>
<dbReference type="AlphaFoldDB" id="A0A2T7DE76"/>
<reference evidence="2 3" key="1">
    <citation type="submission" date="2018-04" db="EMBL/GenBank/DDBJ databases">
        <title>WGS assembly of Panicum hallii var. hallii HAL2.</title>
        <authorList>
            <person name="Lovell J."/>
            <person name="Jenkins J."/>
            <person name="Lowry D."/>
            <person name="Mamidi S."/>
            <person name="Sreedasyam A."/>
            <person name="Weng X."/>
            <person name="Barry K."/>
            <person name="Bonette J."/>
            <person name="Campitelli B."/>
            <person name="Daum C."/>
            <person name="Gordon S."/>
            <person name="Gould B."/>
            <person name="Lipzen A."/>
            <person name="MacQueen A."/>
            <person name="Palacio-Mejia J."/>
            <person name="Plott C."/>
            <person name="Shakirov E."/>
            <person name="Shu S."/>
            <person name="Yoshinaga Y."/>
            <person name="Zane M."/>
            <person name="Rokhsar D."/>
            <person name="Grimwood J."/>
            <person name="Schmutz J."/>
            <person name="Juenger T."/>
        </authorList>
    </citation>
    <scope>NUCLEOTIDE SEQUENCE [LARGE SCALE GENOMIC DNA]</scope>
    <source>
        <strain evidence="3">cv. HAL2</strain>
    </source>
</reference>
<evidence type="ECO:0000313" key="2">
    <source>
        <dbReference type="EMBL" id="PUZ53901.1"/>
    </source>
</evidence>
<feature type="region of interest" description="Disordered" evidence="1">
    <location>
        <begin position="1"/>
        <end position="108"/>
    </location>
</feature>
<feature type="compositionally biased region" description="Low complexity" evidence="1">
    <location>
        <begin position="28"/>
        <end position="39"/>
    </location>
</feature>
<organism evidence="2 3">
    <name type="scientific">Panicum hallii var. hallii</name>
    <dbReference type="NCBI Taxonomy" id="1504633"/>
    <lineage>
        <taxon>Eukaryota</taxon>
        <taxon>Viridiplantae</taxon>
        <taxon>Streptophyta</taxon>
        <taxon>Embryophyta</taxon>
        <taxon>Tracheophyta</taxon>
        <taxon>Spermatophyta</taxon>
        <taxon>Magnoliopsida</taxon>
        <taxon>Liliopsida</taxon>
        <taxon>Poales</taxon>
        <taxon>Poaceae</taxon>
        <taxon>PACMAD clade</taxon>
        <taxon>Panicoideae</taxon>
        <taxon>Panicodae</taxon>
        <taxon>Paniceae</taxon>
        <taxon>Panicinae</taxon>
        <taxon>Panicum</taxon>
        <taxon>Panicum sect. Panicum</taxon>
    </lineage>
</organism>
<protein>
    <submittedName>
        <fullName evidence="2">Uncharacterized protein</fullName>
    </submittedName>
</protein>
<name>A0A2T7DE76_9POAL</name>
<dbReference type="Proteomes" id="UP000244336">
    <property type="component" value="Chromosome 5"/>
</dbReference>
<dbReference type="EMBL" id="CM009753">
    <property type="protein sequence ID" value="PUZ53901.1"/>
    <property type="molecule type" value="Genomic_DNA"/>
</dbReference>
<gene>
    <name evidence="2" type="ORF">GQ55_5G087600</name>
</gene>
<proteinExistence type="predicted"/>
<accession>A0A2T7DE76</accession>
<keyword evidence="3" id="KW-1185">Reference proteome</keyword>
<feature type="compositionally biased region" description="Basic and acidic residues" evidence="1">
    <location>
        <begin position="47"/>
        <end position="62"/>
    </location>
</feature>
<dbReference type="Gramene" id="PUZ53901">
    <property type="protein sequence ID" value="PUZ53901"/>
    <property type="gene ID" value="GQ55_5G087600"/>
</dbReference>